<reference evidence="1 4" key="3">
    <citation type="journal article" date="2019" name="Nat. Med.">
        <title>A library of human gut bacterial isolates paired with longitudinal multiomics data enables mechanistic microbiome research.</title>
        <authorList>
            <person name="Poyet M."/>
            <person name="Groussin M."/>
            <person name="Gibbons S.M."/>
            <person name="Avila-Pacheco J."/>
            <person name="Jiang X."/>
            <person name="Kearney S.M."/>
            <person name="Perrotta A.R."/>
            <person name="Berdy B."/>
            <person name="Zhao S."/>
            <person name="Lieberman T.D."/>
            <person name="Swanson P.K."/>
            <person name="Smith M."/>
            <person name="Roesemann S."/>
            <person name="Alexander J.E."/>
            <person name="Rich S.A."/>
            <person name="Livny J."/>
            <person name="Vlamakis H."/>
            <person name="Clish C."/>
            <person name="Bullock K."/>
            <person name="Deik A."/>
            <person name="Scott J."/>
            <person name="Pierce K.A."/>
            <person name="Xavier R.J."/>
            <person name="Alm E.J."/>
        </authorList>
    </citation>
    <scope>NUCLEOTIDE SEQUENCE [LARGE SCALE GENOMIC DNA]</scope>
    <source>
        <strain evidence="1 4">BIOML-A266</strain>
    </source>
</reference>
<gene>
    <name evidence="2" type="ORF">B5G41_12050</name>
    <name evidence="1" type="ORF">F2Y10_10455</name>
</gene>
<organism evidence="2 3">
    <name type="scientific">Alistipes onderdonkii</name>
    <dbReference type="NCBI Taxonomy" id="328813"/>
    <lineage>
        <taxon>Bacteria</taxon>
        <taxon>Pseudomonadati</taxon>
        <taxon>Bacteroidota</taxon>
        <taxon>Bacteroidia</taxon>
        <taxon>Bacteroidales</taxon>
        <taxon>Rikenellaceae</taxon>
        <taxon>Alistipes</taxon>
    </lineage>
</organism>
<reference evidence="3" key="1">
    <citation type="submission" date="2017-04" db="EMBL/GenBank/DDBJ databases">
        <title>Function of individual gut microbiota members based on whole genome sequencing of pure cultures obtained from chicken caecum.</title>
        <authorList>
            <person name="Medvecky M."/>
            <person name="Cejkova D."/>
            <person name="Polansky O."/>
            <person name="Karasova D."/>
            <person name="Kubasova T."/>
            <person name="Cizek A."/>
            <person name="Rychlik I."/>
        </authorList>
    </citation>
    <scope>NUCLEOTIDE SEQUENCE [LARGE SCALE GENOMIC DNA]</scope>
    <source>
        <strain evidence="3">An90</strain>
    </source>
</reference>
<dbReference type="EMBL" id="VVXH01000009">
    <property type="protein sequence ID" value="KAA2377828.1"/>
    <property type="molecule type" value="Genomic_DNA"/>
</dbReference>
<dbReference type="Proteomes" id="UP000195772">
    <property type="component" value="Unassembled WGS sequence"/>
</dbReference>
<dbReference type="RefSeq" id="WP_018694629.1">
    <property type="nucleotide sequence ID" value="NZ_AP025562.1"/>
</dbReference>
<name>A0A1Y3QYC0_9BACT</name>
<accession>A0A1Y3QYC0</accession>
<reference evidence="2" key="2">
    <citation type="journal article" date="2018" name="BMC Genomics">
        <title>Whole genome sequencing and function prediction of 133 gut anaerobes isolated from chicken caecum in pure cultures.</title>
        <authorList>
            <person name="Medvecky M."/>
            <person name="Cejkova D."/>
            <person name="Polansky O."/>
            <person name="Karasova D."/>
            <person name="Kubasova T."/>
            <person name="Cizek A."/>
            <person name="Rychlik I."/>
        </authorList>
    </citation>
    <scope>NUCLEOTIDE SEQUENCE</scope>
    <source>
        <strain evidence="2">An90</strain>
    </source>
</reference>
<dbReference type="Proteomes" id="UP000322940">
    <property type="component" value="Unassembled WGS sequence"/>
</dbReference>
<sequence length="73" mass="8019">MRMHSTQTAGADIICGKAVRFLEADGFRILFRDCAQPLLKGIAAAHVEIALDFVGRLVGDYLRNQYARLPEAG</sequence>
<comment type="caution">
    <text evidence="2">The sequence shown here is derived from an EMBL/GenBank/DDBJ whole genome shotgun (WGS) entry which is preliminary data.</text>
</comment>
<dbReference type="AlphaFoldDB" id="A0A1Y3QYC0"/>
<dbReference type="EMBL" id="NFHB01000008">
    <property type="protein sequence ID" value="OUN02399.1"/>
    <property type="molecule type" value="Genomic_DNA"/>
</dbReference>
<evidence type="ECO:0000313" key="3">
    <source>
        <dbReference type="Proteomes" id="UP000195772"/>
    </source>
</evidence>
<protein>
    <submittedName>
        <fullName evidence="2">Uncharacterized protein</fullName>
    </submittedName>
</protein>
<evidence type="ECO:0000313" key="1">
    <source>
        <dbReference type="EMBL" id="KAA2377828.1"/>
    </source>
</evidence>
<evidence type="ECO:0000313" key="2">
    <source>
        <dbReference type="EMBL" id="OUN02399.1"/>
    </source>
</evidence>
<evidence type="ECO:0000313" key="4">
    <source>
        <dbReference type="Proteomes" id="UP000322940"/>
    </source>
</evidence>
<proteinExistence type="predicted"/>